<dbReference type="SUPFAM" id="SSF52518">
    <property type="entry name" value="Thiamin diphosphate-binding fold (THDP-binding)"/>
    <property type="match status" value="2"/>
</dbReference>
<gene>
    <name evidence="8" type="ORF">A6770_05180</name>
</gene>
<feature type="domain" description="Thiamine pyrophosphate enzyme N-terminal TPP-binding" evidence="7">
    <location>
        <begin position="7"/>
        <end position="112"/>
    </location>
</feature>
<feature type="domain" description="Thiamine pyrophosphate enzyme central" evidence="5">
    <location>
        <begin position="191"/>
        <end position="327"/>
    </location>
</feature>
<dbReference type="Proteomes" id="UP000252107">
    <property type="component" value="Unassembled WGS sequence"/>
</dbReference>
<dbReference type="InterPro" id="IPR000399">
    <property type="entry name" value="TPP-bd_CS"/>
</dbReference>
<comment type="similarity">
    <text evidence="2 4">Belongs to the TPP enzyme family.</text>
</comment>
<evidence type="ECO:0000259" key="5">
    <source>
        <dbReference type="Pfam" id="PF00205"/>
    </source>
</evidence>
<comment type="cofactor">
    <cofactor evidence="1">
        <name>thiamine diphosphate</name>
        <dbReference type="ChEBI" id="CHEBI:58937"/>
    </cofactor>
</comment>
<dbReference type="CDD" id="cd02002">
    <property type="entry name" value="TPP_BFDC"/>
    <property type="match status" value="1"/>
</dbReference>
<comment type="caution">
    <text evidence="8">The sequence shown here is derived from an EMBL/GenBank/DDBJ whole genome shotgun (WGS) entry which is preliminary data.</text>
</comment>
<evidence type="ECO:0000259" key="7">
    <source>
        <dbReference type="Pfam" id="PF02776"/>
    </source>
</evidence>
<evidence type="ECO:0000256" key="2">
    <source>
        <dbReference type="ARBA" id="ARBA00007812"/>
    </source>
</evidence>
<dbReference type="InterPro" id="IPR012001">
    <property type="entry name" value="Thiamin_PyroP_enz_TPP-bd_dom"/>
</dbReference>
<evidence type="ECO:0000256" key="1">
    <source>
        <dbReference type="ARBA" id="ARBA00001964"/>
    </source>
</evidence>
<accession>A0A367Q5V1</accession>
<dbReference type="Gene3D" id="3.40.50.970">
    <property type="match status" value="2"/>
</dbReference>
<dbReference type="GO" id="GO:0000287">
    <property type="term" value="F:magnesium ion binding"/>
    <property type="evidence" value="ECO:0007669"/>
    <property type="project" value="InterPro"/>
</dbReference>
<dbReference type="GO" id="GO:0003984">
    <property type="term" value="F:acetolactate synthase activity"/>
    <property type="evidence" value="ECO:0007669"/>
    <property type="project" value="TreeGrafter"/>
</dbReference>
<dbReference type="PANTHER" id="PTHR18968:SF13">
    <property type="entry name" value="ACETOLACTATE SYNTHASE CATALYTIC SUBUNIT, MITOCHONDRIAL"/>
    <property type="match status" value="1"/>
</dbReference>
<evidence type="ECO:0000259" key="6">
    <source>
        <dbReference type="Pfam" id="PF02775"/>
    </source>
</evidence>
<dbReference type="GO" id="GO:0005948">
    <property type="term" value="C:acetolactate synthase complex"/>
    <property type="evidence" value="ECO:0007669"/>
    <property type="project" value="TreeGrafter"/>
</dbReference>
<evidence type="ECO:0000313" key="9">
    <source>
        <dbReference type="Proteomes" id="UP000252107"/>
    </source>
</evidence>
<keyword evidence="9" id="KW-1185">Reference proteome</keyword>
<dbReference type="InterPro" id="IPR011766">
    <property type="entry name" value="TPP_enzyme_TPP-bd"/>
</dbReference>
<dbReference type="Pfam" id="PF02776">
    <property type="entry name" value="TPP_enzyme_N"/>
    <property type="match status" value="1"/>
</dbReference>
<evidence type="ECO:0000256" key="4">
    <source>
        <dbReference type="RuleBase" id="RU362132"/>
    </source>
</evidence>
<dbReference type="AlphaFoldDB" id="A0A367Q5V1"/>
<reference evidence="8" key="1">
    <citation type="submission" date="2016-04" db="EMBL/GenBank/DDBJ databases">
        <authorList>
            <person name="Tabuchi Yagui T.R."/>
        </authorList>
    </citation>
    <scope>NUCLEOTIDE SEQUENCE [LARGE SCALE GENOMIC DNA]</scope>
    <source>
        <strain evidence="8">NIES-26</strain>
    </source>
</reference>
<feature type="domain" description="Thiamine pyrophosphate enzyme TPP-binding" evidence="6">
    <location>
        <begin position="404"/>
        <end position="551"/>
    </location>
</feature>
<protein>
    <submittedName>
        <fullName evidence="8">Thiamine pyrophosphate-binding protein</fullName>
    </submittedName>
</protein>
<evidence type="ECO:0000256" key="3">
    <source>
        <dbReference type="ARBA" id="ARBA00023052"/>
    </source>
</evidence>
<dbReference type="GO" id="GO:0030976">
    <property type="term" value="F:thiamine pyrophosphate binding"/>
    <property type="evidence" value="ECO:0007669"/>
    <property type="project" value="InterPro"/>
</dbReference>
<dbReference type="PROSITE" id="PS00187">
    <property type="entry name" value="TPP_ENZYMES"/>
    <property type="match status" value="1"/>
</dbReference>
<dbReference type="InterPro" id="IPR029035">
    <property type="entry name" value="DHS-like_NAD/FAD-binding_dom"/>
</dbReference>
<dbReference type="InterPro" id="IPR029061">
    <property type="entry name" value="THDP-binding"/>
</dbReference>
<dbReference type="PANTHER" id="PTHR18968">
    <property type="entry name" value="THIAMINE PYROPHOSPHATE ENZYMES"/>
    <property type="match status" value="1"/>
</dbReference>
<name>A0A367Q5V1_9NOSO</name>
<dbReference type="SUPFAM" id="SSF52467">
    <property type="entry name" value="DHS-like NAD/FAD-binding domain"/>
    <property type="match status" value="1"/>
</dbReference>
<proteinExistence type="inferred from homology"/>
<dbReference type="InterPro" id="IPR012000">
    <property type="entry name" value="Thiamin_PyroP_enz_cen_dom"/>
</dbReference>
<organism evidence="8 9">
    <name type="scientific">Nostoc minutum NIES-26</name>
    <dbReference type="NCBI Taxonomy" id="1844469"/>
    <lineage>
        <taxon>Bacteria</taxon>
        <taxon>Bacillati</taxon>
        <taxon>Cyanobacteriota</taxon>
        <taxon>Cyanophyceae</taxon>
        <taxon>Nostocales</taxon>
        <taxon>Nostocaceae</taxon>
        <taxon>Nostoc</taxon>
    </lineage>
</organism>
<dbReference type="GO" id="GO:0009097">
    <property type="term" value="P:isoleucine biosynthetic process"/>
    <property type="evidence" value="ECO:0007669"/>
    <property type="project" value="TreeGrafter"/>
</dbReference>
<dbReference type="CDD" id="cd07035">
    <property type="entry name" value="TPP_PYR_POX_like"/>
    <property type="match status" value="1"/>
</dbReference>
<evidence type="ECO:0000313" key="8">
    <source>
        <dbReference type="EMBL" id="RCJ19539.1"/>
    </source>
</evidence>
<dbReference type="InterPro" id="IPR045229">
    <property type="entry name" value="TPP_enz"/>
</dbReference>
<dbReference type="EMBL" id="LXQD01000339">
    <property type="protein sequence ID" value="RCJ19539.1"/>
    <property type="molecule type" value="Genomic_DNA"/>
</dbReference>
<dbReference type="GO" id="GO:0009099">
    <property type="term" value="P:L-valine biosynthetic process"/>
    <property type="evidence" value="ECO:0007669"/>
    <property type="project" value="TreeGrafter"/>
</dbReference>
<dbReference type="Gene3D" id="3.40.50.1220">
    <property type="entry name" value="TPP-binding domain"/>
    <property type="match status" value="1"/>
</dbReference>
<dbReference type="Pfam" id="PF02775">
    <property type="entry name" value="TPP_enzyme_C"/>
    <property type="match status" value="1"/>
</dbReference>
<keyword evidence="3 4" id="KW-0786">Thiamine pyrophosphate</keyword>
<sequence>MTNKTGRFAILEQFLADDIHYMFGNPGTSEEGFLDAIREYPDLKYILTLQESVAVMAADGYARATKKPALVQIHSTPGLGNAIGALYQAYRGHSPLVVIGGDAGIKYQAMDTQMAGDLVAFAEPVTKWSTMVMEPSSLLRVLRRAIKIAATPPMGPVYVCLPVDILDAPAVEEVRPTSIPSTKVLPDEALLKTAATMLASAHKPMIFVGDGVAYSGAQDELTRVAELLGAEVWEVDAGELNMSHAHPLYQGMTGHMFGYQSRPITSRGDVNLVCGTYLLPEVFPELDNIFAPGAKVVHIDLNAYEIAKNHSVDLGLVSDPKLTLAHLAKVLSAVMTPEQKQTAKVRTADIAQAKEENHKRELQADRENWDSVPLHFSRFAAELAKQLPEDVIIFDEALTCSPDLTRYLIPTKPGHYFLSRGGSLGVGIPGTIGAKLANPDKMVIGFTGDGAAMYTIQALWSAARHNIDAKFVICNNRSYRLLQVNIQAYWQEQDIPQHEYPLSFDLSKPDIRFDEIAHSMGVPGIRVEKPQEIAPAIQKALAHKGPFLIDVMVEADVHPEMIGIKCGQ</sequence>
<dbReference type="GO" id="GO:0050660">
    <property type="term" value="F:flavin adenine dinucleotide binding"/>
    <property type="evidence" value="ECO:0007669"/>
    <property type="project" value="TreeGrafter"/>
</dbReference>
<dbReference type="Pfam" id="PF00205">
    <property type="entry name" value="TPP_enzyme_M"/>
    <property type="match status" value="1"/>
</dbReference>